<feature type="region of interest" description="Disordered" evidence="10">
    <location>
        <begin position="330"/>
        <end position="358"/>
    </location>
</feature>
<keyword evidence="12" id="KW-1185">Reference proteome</keyword>
<dbReference type="InterPro" id="IPR018161">
    <property type="entry name" value="Wnt_CS"/>
</dbReference>
<dbReference type="GO" id="GO:0060560">
    <property type="term" value="P:developmental growth involved in morphogenesis"/>
    <property type="evidence" value="ECO:0007669"/>
    <property type="project" value="UniProtKB-ARBA"/>
</dbReference>
<dbReference type="GeneID" id="115886427"/>
<accession>A0A6J2YC27</accession>
<gene>
    <name evidence="13" type="primary">LOC115886427</name>
</gene>
<keyword evidence="3 9" id="KW-0217">Developmental protein</keyword>
<evidence type="ECO:0000256" key="2">
    <source>
        <dbReference type="ARBA" id="ARBA00005683"/>
    </source>
</evidence>
<dbReference type="InParanoid" id="A0A6J2YC27"/>
<dbReference type="Pfam" id="PF00110">
    <property type="entry name" value="wnt"/>
    <property type="match status" value="1"/>
</dbReference>
<feature type="compositionally biased region" description="Basic residues" evidence="10">
    <location>
        <begin position="343"/>
        <end position="358"/>
    </location>
</feature>
<keyword evidence="5" id="KW-0272">Extracellular matrix</keyword>
<dbReference type="FunFam" id="3.30.2460.20:FF:000001">
    <property type="entry name" value="Wnt homolog"/>
    <property type="match status" value="1"/>
</dbReference>
<dbReference type="PANTHER" id="PTHR12027">
    <property type="entry name" value="WNT RELATED"/>
    <property type="match status" value="1"/>
</dbReference>
<evidence type="ECO:0000256" key="3">
    <source>
        <dbReference type="ARBA" id="ARBA00022473"/>
    </source>
</evidence>
<feature type="signal peptide" evidence="11">
    <location>
        <begin position="1"/>
        <end position="29"/>
    </location>
</feature>
<dbReference type="GO" id="GO:0005615">
    <property type="term" value="C:extracellular space"/>
    <property type="evidence" value="ECO:0007669"/>
    <property type="project" value="TreeGrafter"/>
</dbReference>
<keyword evidence="11" id="KW-0732">Signal</keyword>
<keyword evidence="8" id="KW-0449">Lipoprotein</keyword>
<keyword evidence="6 9" id="KW-0879">Wnt signaling pathway</keyword>
<comment type="subcellular location">
    <subcellularLocation>
        <location evidence="1 9">Secreted</location>
        <location evidence="1 9">Extracellular space</location>
        <location evidence="1 9">Extracellular matrix</location>
    </subcellularLocation>
</comment>
<dbReference type="InterPro" id="IPR005817">
    <property type="entry name" value="Wnt"/>
</dbReference>
<evidence type="ECO:0000313" key="12">
    <source>
        <dbReference type="Proteomes" id="UP000504635"/>
    </source>
</evidence>
<evidence type="ECO:0000256" key="11">
    <source>
        <dbReference type="SAM" id="SignalP"/>
    </source>
</evidence>
<dbReference type="InterPro" id="IPR043158">
    <property type="entry name" value="Wnt_C"/>
</dbReference>
<dbReference type="CTD" id="34011"/>
<feature type="chain" id="PRO_5027102460" description="Protein Wnt" evidence="11">
    <location>
        <begin position="30"/>
        <end position="447"/>
    </location>
</feature>
<dbReference type="PROSITE" id="PS00246">
    <property type="entry name" value="WNT1"/>
    <property type="match status" value="1"/>
</dbReference>
<dbReference type="SMART" id="SM00097">
    <property type="entry name" value="WNT1"/>
    <property type="match status" value="1"/>
</dbReference>
<evidence type="ECO:0000313" key="13">
    <source>
        <dbReference type="RefSeq" id="XP_030761428.1"/>
    </source>
</evidence>
<evidence type="ECO:0000256" key="7">
    <source>
        <dbReference type="ARBA" id="ARBA00023157"/>
    </source>
</evidence>
<dbReference type="Proteomes" id="UP000504635">
    <property type="component" value="Unplaced"/>
</dbReference>
<dbReference type="GO" id="GO:0005109">
    <property type="term" value="F:frizzled binding"/>
    <property type="evidence" value="ECO:0007669"/>
    <property type="project" value="TreeGrafter"/>
</dbReference>
<evidence type="ECO:0000256" key="8">
    <source>
        <dbReference type="ARBA" id="ARBA00023288"/>
    </source>
</evidence>
<name>A0A6J2YC27_SITOR</name>
<dbReference type="AlphaFoldDB" id="A0A6J2YC27"/>
<dbReference type="PRINTS" id="PR01349">
    <property type="entry name" value="WNTPROTEIN"/>
</dbReference>
<evidence type="ECO:0000256" key="9">
    <source>
        <dbReference type="RuleBase" id="RU003500"/>
    </source>
</evidence>
<comment type="function">
    <text evidence="9">Ligand for members of the frizzled family of seven transmembrane receptors.</text>
</comment>
<comment type="similarity">
    <text evidence="2 9">Belongs to the Wnt family.</text>
</comment>
<evidence type="ECO:0000256" key="5">
    <source>
        <dbReference type="ARBA" id="ARBA00022530"/>
    </source>
</evidence>
<dbReference type="OrthoDB" id="5945655at2759"/>
<dbReference type="GO" id="GO:0007517">
    <property type="term" value="P:muscle organ development"/>
    <property type="evidence" value="ECO:0007669"/>
    <property type="project" value="UniProtKB-ARBA"/>
</dbReference>
<evidence type="ECO:0000256" key="1">
    <source>
        <dbReference type="ARBA" id="ARBA00004498"/>
    </source>
</evidence>
<dbReference type="KEGG" id="soy:115886427"/>
<evidence type="ECO:0000256" key="6">
    <source>
        <dbReference type="ARBA" id="ARBA00022687"/>
    </source>
</evidence>
<protein>
    <recommendedName>
        <fullName evidence="9">Protein Wnt</fullName>
    </recommendedName>
</protein>
<dbReference type="GO" id="GO:0060070">
    <property type="term" value="P:canonical Wnt signaling pathway"/>
    <property type="evidence" value="ECO:0007669"/>
    <property type="project" value="TreeGrafter"/>
</dbReference>
<reference evidence="13" key="1">
    <citation type="submission" date="2025-08" db="UniProtKB">
        <authorList>
            <consortium name="RefSeq"/>
        </authorList>
    </citation>
    <scope>IDENTIFICATION</scope>
    <source>
        <tissue evidence="13">Gonads</tissue>
    </source>
</reference>
<proteinExistence type="inferred from homology"/>
<dbReference type="PANTHER" id="PTHR12027:SF98">
    <property type="entry name" value="PROTEIN WNT"/>
    <property type="match status" value="1"/>
</dbReference>
<dbReference type="RefSeq" id="XP_030761428.1">
    <property type="nucleotide sequence ID" value="XM_030905568.1"/>
</dbReference>
<dbReference type="GO" id="GO:0045165">
    <property type="term" value="P:cell fate commitment"/>
    <property type="evidence" value="ECO:0007669"/>
    <property type="project" value="TreeGrafter"/>
</dbReference>
<dbReference type="GO" id="GO:0000902">
    <property type="term" value="P:cell morphogenesis"/>
    <property type="evidence" value="ECO:0007669"/>
    <property type="project" value="UniProtKB-ARBA"/>
</dbReference>
<keyword evidence="7" id="KW-1015">Disulfide bond</keyword>
<dbReference type="GO" id="GO:0030182">
    <property type="term" value="P:neuron differentiation"/>
    <property type="evidence" value="ECO:0007669"/>
    <property type="project" value="TreeGrafter"/>
</dbReference>
<evidence type="ECO:0000256" key="4">
    <source>
        <dbReference type="ARBA" id="ARBA00022525"/>
    </source>
</evidence>
<dbReference type="Gene3D" id="3.30.2460.20">
    <property type="match status" value="1"/>
</dbReference>
<keyword evidence="4" id="KW-0964">Secreted</keyword>
<sequence>MVLLSGLHARSVFFVVLFVFRFTSQKISSFQSNNLRNQVSIFDTPYIDTAYCRSIPGLTRRQIELCYQQPDSTMVVLEGLNIAVKECQYQFQSDRWNCSSLSTKGKNPYISTMLQKGYRETAFAYAISSAAVTISVARACSSSTLQNCGCDSKVYKIRPYKQIYKEHDRLISEKYKQTKENGVLEENTGSFVPNDNFQYSSYVKNQQYVGSKEGYYGNNDPEDMKVSWKWGGCSHNLRYGIKVSKMFLDARETADDIHSKINLHNNQVGRMAVKNNMQVRCKCHGMSGSCNLMTCWRSTPDMRNVGRILKEKFKSAILVDQSNFGNKNLRKFNLANPKSSNNKQRRRQQWTPRKNKRKRDLSSDLLYYQKSPDFCDKDSTMDVLGTSGRSCNTNKSATFNSCESLCCGRGYNLVKQRKIERCKCTFIWCCRVECAVCTIEDYVSVCK</sequence>
<dbReference type="GO" id="GO:0005125">
    <property type="term" value="F:cytokine activity"/>
    <property type="evidence" value="ECO:0007669"/>
    <property type="project" value="TreeGrafter"/>
</dbReference>
<organism evidence="12 13">
    <name type="scientific">Sitophilus oryzae</name>
    <name type="common">Rice weevil</name>
    <name type="synonym">Curculio oryzae</name>
    <dbReference type="NCBI Taxonomy" id="7048"/>
    <lineage>
        <taxon>Eukaryota</taxon>
        <taxon>Metazoa</taxon>
        <taxon>Ecdysozoa</taxon>
        <taxon>Arthropoda</taxon>
        <taxon>Hexapoda</taxon>
        <taxon>Insecta</taxon>
        <taxon>Pterygota</taxon>
        <taxon>Neoptera</taxon>
        <taxon>Endopterygota</taxon>
        <taxon>Coleoptera</taxon>
        <taxon>Polyphaga</taxon>
        <taxon>Cucujiformia</taxon>
        <taxon>Curculionidae</taxon>
        <taxon>Dryophthorinae</taxon>
        <taxon>Sitophilus</taxon>
    </lineage>
</organism>
<evidence type="ECO:0000256" key="10">
    <source>
        <dbReference type="SAM" id="MobiDB-lite"/>
    </source>
</evidence>
<dbReference type="FunCoup" id="A0A6J2YC27">
    <property type="interactions" value="134"/>
</dbReference>